<dbReference type="Proteomes" id="UP001589700">
    <property type="component" value="Unassembled WGS sequence"/>
</dbReference>
<dbReference type="EC" id="3.-.-.-" evidence="2"/>
<comment type="caution">
    <text evidence="2">The sequence shown here is derived from an EMBL/GenBank/DDBJ whole genome shotgun (WGS) entry which is preliminary data.</text>
</comment>
<evidence type="ECO:0000313" key="2">
    <source>
        <dbReference type="EMBL" id="MFB9258434.1"/>
    </source>
</evidence>
<keyword evidence="2" id="KW-0378">Hydrolase</keyword>
<organism evidence="2 3">
    <name type="scientific">Dietzia aerolata</name>
    <dbReference type="NCBI Taxonomy" id="595984"/>
    <lineage>
        <taxon>Bacteria</taxon>
        <taxon>Bacillati</taxon>
        <taxon>Actinomycetota</taxon>
        <taxon>Actinomycetes</taxon>
        <taxon>Mycobacteriales</taxon>
        <taxon>Dietziaceae</taxon>
        <taxon>Dietzia</taxon>
    </lineage>
</organism>
<dbReference type="RefSeq" id="WP_182632176.1">
    <property type="nucleotide sequence ID" value="NZ_JAALDM010000120.1"/>
</dbReference>
<dbReference type="Gene3D" id="3.40.710.10">
    <property type="entry name" value="DD-peptidase/beta-lactamase superfamily"/>
    <property type="match status" value="1"/>
</dbReference>
<dbReference type="SUPFAM" id="SSF56601">
    <property type="entry name" value="beta-lactamase/transpeptidase-like"/>
    <property type="match status" value="1"/>
</dbReference>
<reference evidence="2 3" key="1">
    <citation type="submission" date="2024-09" db="EMBL/GenBank/DDBJ databases">
        <authorList>
            <person name="Sun Q."/>
            <person name="Mori K."/>
        </authorList>
    </citation>
    <scope>NUCLEOTIDE SEQUENCE [LARGE SCALE GENOMIC DNA]</scope>
    <source>
        <strain evidence="2 3">CCM 7659</strain>
    </source>
</reference>
<proteinExistence type="predicted"/>
<dbReference type="PANTHER" id="PTHR43283:SF3">
    <property type="entry name" value="BETA-LACTAMASE FAMILY PROTEIN (AFU_ORTHOLOGUE AFUA_5G07500)"/>
    <property type="match status" value="1"/>
</dbReference>
<accession>A0ABV5JNU4</accession>
<name>A0ABV5JNU4_9ACTN</name>
<feature type="domain" description="Beta-lactamase-related" evidence="1">
    <location>
        <begin position="43"/>
        <end position="366"/>
    </location>
</feature>
<sequence>MNGITQSTAALDALVERGEVTGYVAGVRDRSASAGANAGAVAGGSRADAGVRVVSGGAVSVDGASMTPESVFPLSSNSKPIGGVLAMALVERGMLELDEPVDQHLPELASLRVLCRPDGPLDETVSADRPITLRHLLTMTAGFGWVDANPALGEAMAERDVGPGPYAPPLEPGEYLRRLAELPLATQPGEGWWYHTCSDVLGVLLARATGRTLSDLLEEFVTGPLGLADTGFTAAADRMPTSYGSDPDGSLRPLDTVDRFAGPPVFESLACGLVSTVGDYLTFLEMLVDGGPVLTEASAQMVTADHLTDPQRRTAQGVIEPGAGYGFQVEVRPGGLVGWAGGLGTIGYVDRSTGRSAAVFTTQSLELPGAMEALNQVWGLVAE</sequence>
<dbReference type="PANTHER" id="PTHR43283">
    <property type="entry name" value="BETA-LACTAMASE-RELATED"/>
    <property type="match status" value="1"/>
</dbReference>
<keyword evidence="3" id="KW-1185">Reference proteome</keyword>
<dbReference type="Pfam" id="PF00144">
    <property type="entry name" value="Beta-lactamase"/>
    <property type="match status" value="1"/>
</dbReference>
<protein>
    <submittedName>
        <fullName evidence="2">Serine hydrolase domain-containing protein</fullName>
        <ecNumber evidence="2">3.-.-.-</ecNumber>
    </submittedName>
</protein>
<dbReference type="GO" id="GO:0016787">
    <property type="term" value="F:hydrolase activity"/>
    <property type="evidence" value="ECO:0007669"/>
    <property type="project" value="UniProtKB-KW"/>
</dbReference>
<dbReference type="InterPro" id="IPR012338">
    <property type="entry name" value="Beta-lactam/transpept-like"/>
</dbReference>
<dbReference type="EMBL" id="JBHMDY010000001">
    <property type="protein sequence ID" value="MFB9258434.1"/>
    <property type="molecule type" value="Genomic_DNA"/>
</dbReference>
<evidence type="ECO:0000313" key="3">
    <source>
        <dbReference type="Proteomes" id="UP001589700"/>
    </source>
</evidence>
<dbReference type="InterPro" id="IPR050789">
    <property type="entry name" value="Diverse_Enzym_Activities"/>
</dbReference>
<evidence type="ECO:0000259" key="1">
    <source>
        <dbReference type="Pfam" id="PF00144"/>
    </source>
</evidence>
<gene>
    <name evidence="2" type="ORF">ACFFVD_01295</name>
</gene>
<dbReference type="InterPro" id="IPR001466">
    <property type="entry name" value="Beta-lactam-related"/>
</dbReference>